<dbReference type="EC" id="1.1.1.47" evidence="2"/>
<dbReference type="InterPro" id="IPR002347">
    <property type="entry name" value="SDR_fam"/>
</dbReference>
<dbReference type="PROSITE" id="PS00061">
    <property type="entry name" value="ADH_SHORT"/>
    <property type="match status" value="1"/>
</dbReference>
<keyword evidence="3" id="KW-1185">Reference proteome</keyword>
<dbReference type="PRINTS" id="PR00080">
    <property type="entry name" value="SDRFAMILY"/>
</dbReference>
<dbReference type="Gene3D" id="3.40.50.720">
    <property type="entry name" value="NAD(P)-binding Rossmann-like Domain"/>
    <property type="match status" value="1"/>
</dbReference>
<evidence type="ECO:0000256" key="1">
    <source>
        <dbReference type="ARBA" id="ARBA00006484"/>
    </source>
</evidence>
<organism evidence="2 3">
    <name type="scientific">Steroidobacter flavus</name>
    <dbReference type="NCBI Taxonomy" id="1842136"/>
    <lineage>
        <taxon>Bacteria</taxon>
        <taxon>Pseudomonadati</taxon>
        <taxon>Pseudomonadota</taxon>
        <taxon>Gammaproteobacteria</taxon>
        <taxon>Steroidobacterales</taxon>
        <taxon>Steroidobacteraceae</taxon>
        <taxon>Steroidobacter</taxon>
    </lineage>
</organism>
<dbReference type="Proteomes" id="UP001595904">
    <property type="component" value="Unassembled WGS sequence"/>
</dbReference>
<dbReference type="RefSeq" id="WP_380604891.1">
    <property type="nucleotide sequence ID" value="NZ_JBHSDU010000015.1"/>
</dbReference>
<sequence>MKRVEGRVALVTGAAQGIGLAVAQRLKEEGAIVVMSDLNAAALQEAARRLDADAIVQDVASEQGWIDTMRSIREAHGALHILVNNAGIEGDPSAPKDPQGAPLTDWNKIFTVNSAGVFLACKHAITLMSESGGGSIVNVSSIASLVPTPFLTAYGAAKASVQHLTQSVALHCATSGYRIRCNSVHPGQARTPMLEALFERMARQAGASVEQFTAAFVAQIPMGSLQEPEDVANLVLFLASDEARYITGQAIACDGGYVLAH</sequence>
<dbReference type="GO" id="GO:0047936">
    <property type="term" value="F:glucose 1-dehydrogenase [NAD(P)+] activity"/>
    <property type="evidence" value="ECO:0007669"/>
    <property type="project" value="UniProtKB-EC"/>
</dbReference>
<dbReference type="EMBL" id="JBHSDU010000015">
    <property type="protein sequence ID" value="MFC4314038.1"/>
    <property type="molecule type" value="Genomic_DNA"/>
</dbReference>
<dbReference type="InterPro" id="IPR036291">
    <property type="entry name" value="NAD(P)-bd_dom_sf"/>
</dbReference>
<reference evidence="3" key="1">
    <citation type="journal article" date="2019" name="Int. J. Syst. Evol. Microbiol.">
        <title>The Global Catalogue of Microorganisms (GCM) 10K type strain sequencing project: providing services to taxonomists for standard genome sequencing and annotation.</title>
        <authorList>
            <consortium name="The Broad Institute Genomics Platform"/>
            <consortium name="The Broad Institute Genome Sequencing Center for Infectious Disease"/>
            <person name="Wu L."/>
            <person name="Ma J."/>
        </authorList>
    </citation>
    <scope>NUCLEOTIDE SEQUENCE [LARGE SCALE GENOMIC DNA]</scope>
    <source>
        <strain evidence="3">CGMCC 1.10759</strain>
    </source>
</reference>
<dbReference type="Pfam" id="PF13561">
    <property type="entry name" value="adh_short_C2"/>
    <property type="match status" value="1"/>
</dbReference>
<protein>
    <submittedName>
        <fullName evidence="2">Glucose 1-dehydrogenase</fullName>
        <ecNumber evidence="2">1.1.1.47</ecNumber>
    </submittedName>
</protein>
<comment type="similarity">
    <text evidence="1">Belongs to the short-chain dehydrogenases/reductases (SDR) family.</text>
</comment>
<evidence type="ECO:0000313" key="2">
    <source>
        <dbReference type="EMBL" id="MFC4314038.1"/>
    </source>
</evidence>
<proteinExistence type="inferred from homology"/>
<keyword evidence="2" id="KW-0560">Oxidoreductase</keyword>
<dbReference type="NCBIfam" id="NF005559">
    <property type="entry name" value="PRK07231.1"/>
    <property type="match status" value="1"/>
</dbReference>
<accession>A0ABV8T2F3</accession>
<name>A0ABV8T2F3_9GAMM</name>
<comment type="caution">
    <text evidence="2">The sequence shown here is derived from an EMBL/GenBank/DDBJ whole genome shotgun (WGS) entry which is preliminary data.</text>
</comment>
<evidence type="ECO:0000313" key="3">
    <source>
        <dbReference type="Proteomes" id="UP001595904"/>
    </source>
</evidence>
<dbReference type="SUPFAM" id="SSF51735">
    <property type="entry name" value="NAD(P)-binding Rossmann-fold domains"/>
    <property type="match status" value="1"/>
</dbReference>
<dbReference type="InterPro" id="IPR020904">
    <property type="entry name" value="Sc_DH/Rdtase_CS"/>
</dbReference>
<dbReference type="PANTHER" id="PTHR42760">
    <property type="entry name" value="SHORT-CHAIN DEHYDROGENASES/REDUCTASES FAMILY MEMBER"/>
    <property type="match status" value="1"/>
</dbReference>
<dbReference type="PRINTS" id="PR00081">
    <property type="entry name" value="GDHRDH"/>
</dbReference>
<gene>
    <name evidence="2" type="ORF">ACFPN2_33495</name>
</gene>